<dbReference type="CDD" id="cd00332">
    <property type="entry name" value="PAL-HAL"/>
    <property type="match status" value="1"/>
</dbReference>
<protein>
    <recommendedName>
        <fullName evidence="4">Phenylalanine ammonia-lyase</fullName>
    </recommendedName>
</protein>
<accession>A0A8H3ICQ1</accession>
<evidence type="ECO:0000256" key="1">
    <source>
        <dbReference type="ARBA" id="ARBA00007238"/>
    </source>
</evidence>
<proteinExistence type="inferred from homology"/>
<dbReference type="Proteomes" id="UP000664534">
    <property type="component" value="Unassembled WGS sequence"/>
</dbReference>
<evidence type="ECO:0000313" key="2">
    <source>
        <dbReference type="EMBL" id="CAF9913568.1"/>
    </source>
</evidence>
<comment type="similarity">
    <text evidence="1">Belongs to the PAL/histidase family.</text>
</comment>
<dbReference type="InterPro" id="IPR023144">
    <property type="entry name" value="Phe_NH3-lyase_shielding_dom_sf"/>
</dbReference>
<organism evidence="2 3">
    <name type="scientific">Imshaugia aleurites</name>
    <dbReference type="NCBI Taxonomy" id="172621"/>
    <lineage>
        <taxon>Eukaryota</taxon>
        <taxon>Fungi</taxon>
        <taxon>Dikarya</taxon>
        <taxon>Ascomycota</taxon>
        <taxon>Pezizomycotina</taxon>
        <taxon>Lecanoromycetes</taxon>
        <taxon>OSLEUM clade</taxon>
        <taxon>Lecanoromycetidae</taxon>
        <taxon>Lecanorales</taxon>
        <taxon>Lecanorineae</taxon>
        <taxon>Parmeliaceae</taxon>
        <taxon>Imshaugia</taxon>
    </lineage>
</organism>
<evidence type="ECO:0000313" key="3">
    <source>
        <dbReference type="Proteomes" id="UP000664534"/>
    </source>
</evidence>
<keyword evidence="3" id="KW-1185">Reference proteome</keyword>
<dbReference type="InterPro" id="IPR001106">
    <property type="entry name" value="Aromatic_Lyase"/>
</dbReference>
<dbReference type="SUPFAM" id="SSF48557">
    <property type="entry name" value="L-aspartase-like"/>
    <property type="match status" value="1"/>
</dbReference>
<dbReference type="InterPro" id="IPR008948">
    <property type="entry name" value="L-Aspartase-like"/>
</dbReference>
<dbReference type="InterPro" id="IPR024083">
    <property type="entry name" value="Fumarase/histidase_N"/>
</dbReference>
<dbReference type="EMBL" id="CAJPDT010000012">
    <property type="protein sequence ID" value="CAF9913568.1"/>
    <property type="molecule type" value="Genomic_DNA"/>
</dbReference>
<name>A0A8H3ICQ1_9LECA</name>
<dbReference type="AlphaFoldDB" id="A0A8H3ICQ1"/>
<dbReference type="Pfam" id="PF00221">
    <property type="entry name" value="Lyase_aromatic"/>
    <property type="match status" value="1"/>
</dbReference>
<dbReference type="Gene3D" id="1.20.200.10">
    <property type="entry name" value="Fumarase/aspartase (Central domain)"/>
    <property type="match status" value="1"/>
</dbReference>
<reference evidence="2" key="1">
    <citation type="submission" date="2021-03" db="EMBL/GenBank/DDBJ databases">
        <authorList>
            <person name="Tagirdzhanova G."/>
        </authorList>
    </citation>
    <scope>NUCLEOTIDE SEQUENCE</scope>
</reference>
<evidence type="ECO:0008006" key="4">
    <source>
        <dbReference type="Google" id="ProtNLM"/>
    </source>
</evidence>
<gene>
    <name evidence="2" type="ORF">IMSHALPRED_001384</name>
</gene>
<dbReference type="Gene3D" id="1.10.275.10">
    <property type="entry name" value="Fumarase/aspartase (N-terminal domain)"/>
    <property type="match status" value="1"/>
</dbReference>
<sequence>MLQRGLLRGLHYGVLVQPDSLARVDASTDTASRFARTALPLDDPIASTSMPESWVRASMLIRLNSLASGASGVKSSTIESLAQLLEKDIIPRIPLRGSISASGDLSPLSYLGGLMQGKPSITAWTGSRSTGNRRIQRADHALAESSIAPIKLGAKEGLAIVNGTSLSAGVAALAMQEAHCQAALSQVLTAMTVEALRGTDESFDPFFAQVRPHPGQVESARNIYAFLKDSGLVYRNDGSEALSLRQDRYSIRTASQWIGPVLEDLVLAHRQVTTEINSVTDNPVVDTSSGRMLHGGNFQAKAITSAMEKVRQGCQSLGRMLSVQCTELINPATNRGLPPNLVVDEPSESFLWKGIDIMVAALQSELGFLANPVGTHVQTAEMGNQALNSLALISARYTLDALQVLTQLSAAHLLALCQSLDLRVMNLRFLETLKAQFTKTLQDAFPPAAEPGSPSETLSNTLWTLFTQRLDETSGLDSSVRFHTIAKSLQPTILESAPKTAETLTALTSWTSRFSALATTLFNSNRDTYVSNPDATPYLGAASARMYTFVRTGLKVPFLPEAAITTPDVETGGFDFDGGSVKGGVAKTAPSMGGFVTMVYEAMRSGELYVVVGECLQAV</sequence>
<comment type="caution">
    <text evidence="2">The sequence shown here is derived from an EMBL/GenBank/DDBJ whole genome shotgun (WGS) entry which is preliminary data.</text>
</comment>
<dbReference type="PANTHER" id="PTHR10362">
    <property type="entry name" value="HISTIDINE AMMONIA-LYASE"/>
    <property type="match status" value="1"/>
</dbReference>
<dbReference type="GO" id="GO:0016841">
    <property type="term" value="F:ammonia-lyase activity"/>
    <property type="evidence" value="ECO:0007669"/>
    <property type="project" value="InterPro"/>
</dbReference>
<dbReference type="Gene3D" id="1.10.274.20">
    <property type="entry name" value="Phenylalanine ammonia-lyase 1, domain 3"/>
    <property type="match status" value="1"/>
</dbReference>
<dbReference type="InterPro" id="IPR022313">
    <property type="entry name" value="Phe/His_NH3-lyase_AS"/>
</dbReference>
<dbReference type="PROSITE" id="PS00488">
    <property type="entry name" value="PAL_HISTIDASE"/>
    <property type="match status" value="1"/>
</dbReference>
<dbReference type="OrthoDB" id="10051290at2759"/>